<reference evidence="2 3" key="1">
    <citation type="submission" date="2019-02" db="EMBL/GenBank/DDBJ databases">
        <title>Hansschlegelia quercus sp. nov., a novel methylotrophic bacterium from buds of oak (Quercus robur L.).</title>
        <authorList>
            <person name="Agafonova N.V."/>
            <person name="Kaparullina E.N."/>
            <person name="Grouzdev D.S."/>
            <person name="Doronina N.V."/>
        </authorList>
    </citation>
    <scope>NUCLEOTIDE SEQUENCE [LARGE SCALE GENOMIC DNA]</scope>
    <source>
        <strain evidence="2 3">Dub</strain>
    </source>
</reference>
<dbReference type="InterPro" id="IPR007730">
    <property type="entry name" value="SPOR-like_dom"/>
</dbReference>
<dbReference type="PROSITE" id="PS51724">
    <property type="entry name" value="SPOR"/>
    <property type="match status" value="1"/>
</dbReference>
<dbReference type="Pfam" id="PF05036">
    <property type="entry name" value="SPOR"/>
    <property type="match status" value="1"/>
</dbReference>
<dbReference type="SUPFAM" id="SSF110997">
    <property type="entry name" value="Sporulation related repeat"/>
    <property type="match status" value="1"/>
</dbReference>
<gene>
    <name evidence="2" type="ORF">EYR15_15455</name>
</gene>
<dbReference type="Gene3D" id="3.30.70.1070">
    <property type="entry name" value="Sporulation related repeat"/>
    <property type="match status" value="1"/>
</dbReference>
<proteinExistence type="predicted"/>
<name>A0A4Q9GGJ0_9HYPH</name>
<keyword evidence="3" id="KW-1185">Reference proteome</keyword>
<sequence length="263" mass="27951">MSGRRSSGELWHGGRTEKEGIQPAGQWRLARAFATAADHAPPAQTRDSAMLPPIVSLQAWARASLNHSDYDHHSVTDIRLAPASPALIWGALMMVALFAACTTAWVSRNSSSERIVASDGEGLRREVALLAEQRTQLLDRVSRLERGVGELKIAARATEVDVTGSIAHSVKTAPSGTFALSLGPDVSVEAVRRRWAALVARYPQSLAQLTGRAAKGQDGQGAYDLVAGPFATRSEAERACATLADQGFPCDTTVFAGEPLATP</sequence>
<dbReference type="Proteomes" id="UP000291613">
    <property type="component" value="Unassembled WGS sequence"/>
</dbReference>
<dbReference type="GO" id="GO:0042834">
    <property type="term" value="F:peptidoglycan binding"/>
    <property type="evidence" value="ECO:0007669"/>
    <property type="project" value="InterPro"/>
</dbReference>
<comment type="caution">
    <text evidence="2">The sequence shown here is derived from an EMBL/GenBank/DDBJ whole genome shotgun (WGS) entry which is preliminary data.</text>
</comment>
<accession>A0A4Q9GGJ0</accession>
<dbReference type="AlphaFoldDB" id="A0A4Q9GGJ0"/>
<dbReference type="OrthoDB" id="8442776at2"/>
<dbReference type="EMBL" id="SIUB01000009">
    <property type="protein sequence ID" value="TBN48006.1"/>
    <property type="molecule type" value="Genomic_DNA"/>
</dbReference>
<evidence type="ECO:0000313" key="2">
    <source>
        <dbReference type="EMBL" id="TBN48006.1"/>
    </source>
</evidence>
<evidence type="ECO:0000313" key="3">
    <source>
        <dbReference type="Proteomes" id="UP000291613"/>
    </source>
</evidence>
<protein>
    <submittedName>
        <fullName evidence="2">SPOR domain-containing protein</fullName>
    </submittedName>
</protein>
<dbReference type="InterPro" id="IPR036680">
    <property type="entry name" value="SPOR-like_sf"/>
</dbReference>
<evidence type="ECO:0000259" key="1">
    <source>
        <dbReference type="PROSITE" id="PS51724"/>
    </source>
</evidence>
<feature type="domain" description="SPOR" evidence="1">
    <location>
        <begin position="172"/>
        <end position="256"/>
    </location>
</feature>
<organism evidence="2 3">
    <name type="scientific">Hansschlegelia quercus</name>
    <dbReference type="NCBI Taxonomy" id="2528245"/>
    <lineage>
        <taxon>Bacteria</taxon>
        <taxon>Pseudomonadati</taxon>
        <taxon>Pseudomonadota</taxon>
        <taxon>Alphaproteobacteria</taxon>
        <taxon>Hyphomicrobiales</taxon>
        <taxon>Methylopilaceae</taxon>
        <taxon>Hansschlegelia</taxon>
    </lineage>
</organism>